<organism evidence="3 4">
    <name type="scientific">Actinomyces ruminicola</name>
    <dbReference type="NCBI Taxonomy" id="332524"/>
    <lineage>
        <taxon>Bacteria</taxon>
        <taxon>Bacillati</taxon>
        <taxon>Actinomycetota</taxon>
        <taxon>Actinomycetes</taxon>
        <taxon>Actinomycetales</taxon>
        <taxon>Actinomycetaceae</taxon>
        <taxon>Actinomyces</taxon>
    </lineage>
</organism>
<dbReference type="RefSeq" id="WP_143008883.1">
    <property type="nucleotide sequence ID" value="NZ_FNHU01000004.1"/>
</dbReference>
<dbReference type="Gene3D" id="3.10.50.40">
    <property type="match status" value="1"/>
</dbReference>
<keyword evidence="2" id="KW-0812">Transmembrane</keyword>
<proteinExistence type="predicted"/>
<feature type="region of interest" description="Disordered" evidence="1">
    <location>
        <begin position="1"/>
        <end position="51"/>
    </location>
</feature>
<dbReference type="AlphaFoldDB" id="A0A1G9UE29"/>
<dbReference type="SUPFAM" id="SSF54534">
    <property type="entry name" value="FKBP-like"/>
    <property type="match status" value="1"/>
</dbReference>
<dbReference type="Proteomes" id="UP000199671">
    <property type="component" value="Unassembled WGS sequence"/>
</dbReference>
<dbReference type="OrthoDB" id="3260832at2"/>
<dbReference type="EMBL" id="FNHU01000004">
    <property type="protein sequence ID" value="SDM57984.1"/>
    <property type="molecule type" value="Genomic_DNA"/>
</dbReference>
<keyword evidence="2" id="KW-1133">Transmembrane helix</keyword>
<evidence type="ECO:0008006" key="5">
    <source>
        <dbReference type="Google" id="ProtNLM"/>
    </source>
</evidence>
<protein>
    <recommendedName>
        <fullName evidence="5">Peptidylprolyl isomerase</fullName>
    </recommendedName>
</protein>
<feature type="compositionally biased region" description="Low complexity" evidence="1">
    <location>
        <begin position="427"/>
        <end position="439"/>
    </location>
</feature>
<reference evidence="3 4" key="1">
    <citation type="submission" date="2016-10" db="EMBL/GenBank/DDBJ databases">
        <authorList>
            <person name="de Groot N.N."/>
        </authorList>
    </citation>
    <scope>NUCLEOTIDE SEQUENCE [LARGE SCALE GENOMIC DNA]</scope>
    <source>
        <strain evidence="3 4">KPR-7B</strain>
    </source>
</reference>
<dbReference type="InterPro" id="IPR046357">
    <property type="entry name" value="PPIase_dom_sf"/>
</dbReference>
<feature type="compositionally biased region" description="Basic and acidic residues" evidence="1">
    <location>
        <begin position="25"/>
        <end position="45"/>
    </location>
</feature>
<feature type="region of interest" description="Disordered" evidence="1">
    <location>
        <begin position="404"/>
        <end position="448"/>
    </location>
</feature>
<sequence>MSPYADETTPVPASGPDGKPLTRRQLRELEREFERARQHSLEEHGAAPPPAVVHVDGGPGIPTAVSSLTGAPETKEEPPTITGAQRAIGAALGRPRPRGRVAVVLAVVVVAAIVLVPVVVSRLGHGGEATSVPTSQATAADAPIDAVMEVAGRVGSVPVVSLSIPLAPATSVTSDTLINGDGRALSAGDAVLLSVSTFSGTSGANTTGTPTGVRIYRGTVNASALGEVLAETVTGATEGSRLVLRAPVSAADGAVTTEITVVDVLPTTASGQERGPADGMPTVAFADDGTVSLSIDGLSTPTRAAASVLVDGTGQQINSGDVIIARYAFVNWSDSSPGTSSYGVTTVPGTIDMSNTMSGIAQQLVDVTVGSRIVLALPADQAAGEDALAVVIDILAVAADGTLTEATSSPTEGATPDAGEGIVRVTPSPEAAQPAAAAPVDGNDPEEH</sequence>
<accession>A0A1G9UE29</accession>
<evidence type="ECO:0000256" key="2">
    <source>
        <dbReference type="SAM" id="Phobius"/>
    </source>
</evidence>
<gene>
    <name evidence="3" type="ORF">SAMN04487766_10457</name>
</gene>
<evidence type="ECO:0000313" key="4">
    <source>
        <dbReference type="Proteomes" id="UP000199671"/>
    </source>
</evidence>
<feature type="transmembrane region" description="Helical" evidence="2">
    <location>
        <begin position="101"/>
        <end position="120"/>
    </location>
</feature>
<evidence type="ECO:0000256" key="1">
    <source>
        <dbReference type="SAM" id="MobiDB-lite"/>
    </source>
</evidence>
<evidence type="ECO:0000313" key="3">
    <source>
        <dbReference type="EMBL" id="SDM57984.1"/>
    </source>
</evidence>
<keyword evidence="2" id="KW-0472">Membrane</keyword>
<name>A0A1G9UE29_9ACTO</name>
<dbReference type="GO" id="GO:0003755">
    <property type="term" value="F:peptidyl-prolyl cis-trans isomerase activity"/>
    <property type="evidence" value="ECO:0007669"/>
    <property type="project" value="InterPro"/>
</dbReference>